<reference evidence="2" key="1">
    <citation type="journal article" date="2019" name="Int. J. Syst. Evol. Microbiol.">
        <title>The Global Catalogue of Microorganisms (GCM) 10K type strain sequencing project: providing services to taxonomists for standard genome sequencing and annotation.</title>
        <authorList>
            <consortium name="The Broad Institute Genomics Platform"/>
            <consortium name="The Broad Institute Genome Sequencing Center for Infectious Disease"/>
            <person name="Wu L."/>
            <person name="Ma J."/>
        </authorList>
    </citation>
    <scope>NUCLEOTIDE SEQUENCE [LARGE SCALE GENOMIC DNA]</scope>
    <source>
        <strain evidence="2">JCM 17027</strain>
    </source>
</reference>
<dbReference type="EMBL" id="BAABCQ010000169">
    <property type="protein sequence ID" value="GAA4005248.1"/>
    <property type="molecule type" value="Genomic_DNA"/>
</dbReference>
<organism evidence="1 2">
    <name type="scientific">Streptomyces marokkonensis</name>
    <dbReference type="NCBI Taxonomy" id="324855"/>
    <lineage>
        <taxon>Bacteria</taxon>
        <taxon>Bacillati</taxon>
        <taxon>Actinomycetota</taxon>
        <taxon>Actinomycetes</taxon>
        <taxon>Kitasatosporales</taxon>
        <taxon>Streptomycetaceae</taxon>
        <taxon>Streptomyces</taxon>
    </lineage>
</organism>
<sequence>MLEHGVQNVDAAAGGADDRCVVALLFRPLSYAGTNRITRVELFVVKSRTGRIRPACPPCRHVSIGVRQRTNLTNGPVITGDLPGEPEVHGALSLAQPTGYDHLAIDLVLRFLTCGRPDDRHPSSSDPTV</sequence>
<dbReference type="Proteomes" id="UP001500034">
    <property type="component" value="Unassembled WGS sequence"/>
</dbReference>
<evidence type="ECO:0000313" key="1">
    <source>
        <dbReference type="EMBL" id="GAA4005248.1"/>
    </source>
</evidence>
<protein>
    <submittedName>
        <fullName evidence="1">Uncharacterized protein</fullName>
    </submittedName>
</protein>
<accession>A0ABP7S1M0</accession>
<gene>
    <name evidence="1" type="ORF">GCM10022384_59590</name>
</gene>
<comment type="caution">
    <text evidence="1">The sequence shown here is derived from an EMBL/GenBank/DDBJ whole genome shotgun (WGS) entry which is preliminary data.</text>
</comment>
<evidence type="ECO:0000313" key="2">
    <source>
        <dbReference type="Proteomes" id="UP001500034"/>
    </source>
</evidence>
<name>A0ABP7S1M0_9ACTN</name>
<proteinExistence type="predicted"/>
<keyword evidence="2" id="KW-1185">Reference proteome</keyword>